<dbReference type="GO" id="GO:0003723">
    <property type="term" value="F:RNA binding"/>
    <property type="evidence" value="ECO:0007669"/>
    <property type="project" value="UniProtKB-UniRule"/>
</dbReference>
<dbReference type="Pfam" id="PF00076">
    <property type="entry name" value="RRM_1"/>
    <property type="match status" value="1"/>
</dbReference>
<proteinExistence type="predicted"/>
<protein>
    <submittedName>
        <fullName evidence="5">Protein mei2</fullName>
    </submittedName>
</protein>
<dbReference type="InterPro" id="IPR000504">
    <property type="entry name" value="RRM_dom"/>
</dbReference>
<accession>A0A0M8MN97</accession>
<dbReference type="OrthoDB" id="439808at2759"/>
<dbReference type="Gene3D" id="3.30.70.330">
    <property type="match status" value="2"/>
</dbReference>
<evidence type="ECO:0000256" key="2">
    <source>
        <dbReference type="PROSITE-ProRule" id="PRU00176"/>
    </source>
</evidence>
<reference evidence="5 6" key="1">
    <citation type="submission" date="2015-07" db="EMBL/GenBank/DDBJ databases">
        <title>Draft Genome Sequence of Malassezia furfur CBS1878 and Malassezia pachydermatis CBS1879.</title>
        <authorList>
            <person name="Triana S."/>
            <person name="Ohm R."/>
            <person name="Gonzalez A."/>
            <person name="DeCock H."/>
            <person name="Restrepo S."/>
            <person name="Celis A."/>
        </authorList>
    </citation>
    <scope>NUCLEOTIDE SEQUENCE [LARGE SCALE GENOMIC DNA]</scope>
    <source>
        <strain evidence="5 6">CBS 1879</strain>
    </source>
</reference>
<feature type="compositionally biased region" description="Basic and acidic residues" evidence="3">
    <location>
        <begin position="390"/>
        <end position="399"/>
    </location>
</feature>
<feature type="region of interest" description="Disordered" evidence="3">
    <location>
        <begin position="484"/>
        <end position="516"/>
    </location>
</feature>
<dbReference type="Proteomes" id="UP000037751">
    <property type="component" value="Unassembled WGS sequence"/>
</dbReference>
<dbReference type="VEuPathDB" id="FungiDB:Malapachy_3475"/>
<dbReference type="RefSeq" id="XP_017993558.1">
    <property type="nucleotide sequence ID" value="XM_018137943.1"/>
</dbReference>
<gene>
    <name evidence="5" type="ORF">Malapachy_3475</name>
</gene>
<sequence>MPSTERCRSEGSRVGDVGYSFVFVAHTALFFELSTRRTMSRHHPYGGYDEGQGRGRRSRRGGGGRYEARGGHGYASSESGGSYGAYAPSPSFAEHPGMFPPWSTPFPPMPMPMPYGMPPAFPPTFPMYAPGAWGDVSDMHGGGAAMPWGGGHYSRGGRGGPSHERDRRRGGRGSGSRGGGRGGPRPRFTRSVYQPDPNAERPEDNKPCRTLFVRNVAFEVDVQALRADFESFGEIRTWFDIIQRRGMLFVTYYDTRAAEKAKYTMNLKSYVGRALDVHFSLPKDEDQQQHCDREKNQGTLFVVVNDASEPVTEEVFREKFAPFGDIRAIRMYKEQAHTRFVEYWDSRACVAAYDALQETEWLGGQMQLKFAWDLATVSLVHDARTRSEAKAAAEARAKEAPGQAPTAPPTEVAAPWPAYPSSGAPDERLEQAQKVQQLLASIGTLPSTSTDPATTTEVVPAETLEGGGAEGPSTVAVHDATPEEGAIVAAPTSPSPPPVSQAETQVSEVLLEGEEP</sequence>
<feature type="region of interest" description="Disordered" evidence="3">
    <location>
        <begin position="41"/>
        <end position="80"/>
    </location>
</feature>
<comment type="caution">
    <text evidence="5">The sequence shown here is derived from an EMBL/GenBank/DDBJ whole genome shotgun (WGS) entry which is preliminary data.</text>
</comment>
<feature type="compositionally biased region" description="Gly residues" evidence="3">
    <location>
        <begin position="172"/>
        <end position="183"/>
    </location>
</feature>
<dbReference type="CDD" id="cd12276">
    <property type="entry name" value="RRM2_MEI2_EAR1_like"/>
    <property type="match status" value="1"/>
</dbReference>
<evidence type="ECO:0000256" key="3">
    <source>
        <dbReference type="SAM" id="MobiDB-lite"/>
    </source>
</evidence>
<dbReference type="AlphaFoldDB" id="A0A0M8MN97"/>
<dbReference type="GeneID" id="28729819"/>
<keyword evidence="6" id="KW-1185">Reference proteome</keyword>
<dbReference type="SUPFAM" id="SSF54928">
    <property type="entry name" value="RNA-binding domain, RBD"/>
    <property type="match status" value="1"/>
</dbReference>
<keyword evidence="1 2" id="KW-0694">RNA-binding</keyword>
<dbReference type="STRING" id="77020.A0A0M8MN97"/>
<dbReference type="InterPro" id="IPR012677">
    <property type="entry name" value="Nucleotide-bd_a/b_plait_sf"/>
</dbReference>
<evidence type="ECO:0000313" key="6">
    <source>
        <dbReference type="Proteomes" id="UP000037751"/>
    </source>
</evidence>
<dbReference type="PANTHER" id="PTHR23189">
    <property type="entry name" value="RNA RECOGNITION MOTIF-CONTAINING"/>
    <property type="match status" value="1"/>
</dbReference>
<feature type="domain" description="RRM" evidence="4">
    <location>
        <begin position="209"/>
        <end position="282"/>
    </location>
</feature>
<evidence type="ECO:0000313" key="5">
    <source>
        <dbReference type="EMBL" id="KOS15926.1"/>
    </source>
</evidence>
<feature type="region of interest" description="Disordered" evidence="3">
    <location>
        <begin position="150"/>
        <end position="206"/>
    </location>
</feature>
<dbReference type="PROSITE" id="PS50102">
    <property type="entry name" value="RRM"/>
    <property type="match status" value="2"/>
</dbReference>
<feature type="compositionally biased region" description="Gly residues" evidence="3">
    <location>
        <begin position="150"/>
        <end position="160"/>
    </location>
</feature>
<dbReference type="SMART" id="SM00360">
    <property type="entry name" value="RRM"/>
    <property type="match status" value="2"/>
</dbReference>
<evidence type="ECO:0000259" key="4">
    <source>
        <dbReference type="PROSITE" id="PS50102"/>
    </source>
</evidence>
<name>A0A0M8MN97_9BASI</name>
<dbReference type="InterPro" id="IPR035979">
    <property type="entry name" value="RBD_domain_sf"/>
</dbReference>
<feature type="region of interest" description="Disordered" evidence="3">
    <location>
        <begin position="390"/>
        <end position="431"/>
    </location>
</feature>
<dbReference type="EMBL" id="LGAV01000001">
    <property type="protein sequence ID" value="KOS15926.1"/>
    <property type="molecule type" value="Genomic_DNA"/>
</dbReference>
<evidence type="ECO:0000256" key="1">
    <source>
        <dbReference type="ARBA" id="ARBA00022884"/>
    </source>
</evidence>
<organism evidence="5 6">
    <name type="scientific">Malassezia pachydermatis</name>
    <dbReference type="NCBI Taxonomy" id="77020"/>
    <lineage>
        <taxon>Eukaryota</taxon>
        <taxon>Fungi</taxon>
        <taxon>Dikarya</taxon>
        <taxon>Basidiomycota</taxon>
        <taxon>Ustilaginomycotina</taxon>
        <taxon>Malasseziomycetes</taxon>
        <taxon>Malasseziales</taxon>
        <taxon>Malasseziaceae</taxon>
        <taxon>Malassezia</taxon>
    </lineage>
</organism>
<feature type="domain" description="RRM" evidence="4">
    <location>
        <begin position="300"/>
        <end position="373"/>
    </location>
</feature>